<organism evidence="1 2">
    <name type="scientific">Aspergillus avenaceus</name>
    <dbReference type="NCBI Taxonomy" id="36643"/>
    <lineage>
        <taxon>Eukaryota</taxon>
        <taxon>Fungi</taxon>
        <taxon>Dikarya</taxon>
        <taxon>Ascomycota</taxon>
        <taxon>Pezizomycotina</taxon>
        <taxon>Eurotiomycetes</taxon>
        <taxon>Eurotiomycetidae</taxon>
        <taxon>Eurotiales</taxon>
        <taxon>Aspergillaceae</taxon>
        <taxon>Aspergillus</taxon>
        <taxon>Aspergillus subgen. Circumdati</taxon>
    </lineage>
</organism>
<reference evidence="1 2" key="1">
    <citation type="submission" date="2019-04" db="EMBL/GenBank/DDBJ databases">
        <title>Friends and foes A comparative genomics study of 23 Aspergillus species from section Flavi.</title>
        <authorList>
            <consortium name="DOE Joint Genome Institute"/>
            <person name="Kjaerbolling I."/>
            <person name="Vesth T."/>
            <person name="Frisvad J.C."/>
            <person name="Nybo J.L."/>
            <person name="Theobald S."/>
            <person name="Kildgaard S."/>
            <person name="Isbrandt T."/>
            <person name="Kuo A."/>
            <person name="Sato A."/>
            <person name="Lyhne E.K."/>
            <person name="Kogle M.E."/>
            <person name="Wiebenga A."/>
            <person name="Kun R.S."/>
            <person name="Lubbers R.J."/>
            <person name="Makela M.R."/>
            <person name="Barry K."/>
            <person name="Chovatia M."/>
            <person name="Clum A."/>
            <person name="Daum C."/>
            <person name="Haridas S."/>
            <person name="He G."/>
            <person name="LaButti K."/>
            <person name="Lipzen A."/>
            <person name="Mondo S."/>
            <person name="Riley R."/>
            <person name="Salamov A."/>
            <person name="Simmons B.A."/>
            <person name="Magnuson J.K."/>
            <person name="Henrissat B."/>
            <person name="Mortensen U.H."/>
            <person name="Larsen T.O."/>
            <person name="Devries R.P."/>
            <person name="Grigoriev I.V."/>
            <person name="Machida M."/>
            <person name="Baker S.E."/>
            <person name="Andersen M.R."/>
        </authorList>
    </citation>
    <scope>NUCLEOTIDE SEQUENCE [LARGE SCALE GENOMIC DNA]</scope>
    <source>
        <strain evidence="1 2">IBT 18842</strain>
    </source>
</reference>
<dbReference type="Proteomes" id="UP000325780">
    <property type="component" value="Unassembled WGS sequence"/>
</dbReference>
<dbReference type="AlphaFoldDB" id="A0A5N6TU88"/>
<evidence type="ECO:0000313" key="1">
    <source>
        <dbReference type="EMBL" id="KAE8149867.1"/>
    </source>
</evidence>
<proteinExistence type="predicted"/>
<evidence type="ECO:0000313" key="2">
    <source>
        <dbReference type="Proteomes" id="UP000325780"/>
    </source>
</evidence>
<gene>
    <name evidence="1" type="ORF">BDV25DRAFT_155510</name>
</gene>
<name>A0A5N6TU88_ASPAV</name>
<protein>
    <submittedName>
        <fullName evidence="1">Uncharacterized protein</fullName>
    </submittedName>
</protein>
<dbReference type="EMBL" id="ML742110">
    <property type="protein sequence ID" value="KAE8149867.1"/>
    <property type="molecule type" value="Genomic_DNA"/>
</dbReference>
<keyword evidence="2" id="KW-1185">Reference proteome</keyword>
<accession>A0A5N6TU88</accession>
<sequence>MTCSESILSWIRDILLPGPNGSFLEASKKRRLTANAPNEVKLASPLMSVRGKADSEMTSTLKRRRLGKSDETDALLEFDATQPGIYSSSEHLSQSDSESSSMASVTLSTMRKIMNLLFSRSVVERKALDVDDPPGSAQNMVNRIVEIGHALQILPHTLQSNTVFTKPRCLLRGSGSPRTSICVDS</sequence>